<keyword evidence="13" id="KW-0732">Signal</keyword>
<dbReference type="SMART" id="SM00184">
    <property type="entry name" value="RING"/>
    <property type="match status" value="1"/>
</dbReference>
<dbReference type="Pfam" id="PF13639">
    <property type="entry name" value="zf-RING_2"/>
    <property type="match status" value="1"/>
</dbReference>
<evidence type="ECO:0000256" key="5">
    <source>
        <dbReference type="ARBA" id="ARBA00022692"/>
    </source>
</evidence>
<comment type="subcellular location">
    <subcellularLocation>
        <location evidence="2">Membrane</location>
        <topology evidence="2">Multi-pass membrane protein</topology>
    </subcellularLocation>
</comment>
<dbReference type="Proteomes" id="UP000032180">
    <property type="component" value="Chromosome 10"/>
</dbReference>
<protein>
    <recommendedName>
        <fullName evidence="3">RING-type E3 ubiquitin transferase</fullName>
        <ecNumber evidence="3">2.3.2.27</ecNumber>
    </recommendedName>
</protein>
<keyword evidence="10" id="KW-1133">Transmembrane helix</keyword>
<sequence length="115" mass="12065">MVVVVSHVMALLSSALSAGGGGGGGGGQKWWSSSSAAAGCCVCISRIREGEEVRRLPCGHAFHRECVDRWLALCCRPRTCPLCRLHIGGGGAGMDELQLGDDLVIWFSSLFVAGF</sequence>
<dbReference type="GO" id="GO:0000325">
    <property type="term" value="C:plant-type vacuole"/>
    <property type="evidence" value="ECO:0007669"/>
    <property type="project" value="TreeGrafter"/>
</dbReference>
<organism evidence="15 16">
    <name type="scientific">Leersia perrieri</name>
    <dbReference type="NCBI Taxonomy" id="77586"/>
    <lineage>
        <taxon>Eukaryota</taxon>
        <taxon>Viridiplantae</taxon>
        <taxon>Streptophyta</taxon>
        <taxon>Embryophyta</taxon>
        <taxon>Tracheophyta</taxon>
        <taxon>Spermatophyta</taxon>
        <taxon>Magnoliopsida</taxon>
        <taxon>Liliopsida</taxon>
        <taxon>Poales</taxon>
        <taxon>Poaceae</taxon>
        <taxon>BOP clade</taxon>
        <taxon>Oryzoideae</taxon>
        <taxon>Oryzeae</taxon>
        <taxon>Oryzinae</taxon>
        <taxon>Leersia</taxon>
    </lineage>
</organism>
<evidence type="ECO:0000256" key="9">
    <source>
        <dbReference type="ARBA" id="ARBA00022833"/>
    </source>
</evidence>
<dbReference type="STRING" id="77586.A0A0D9XK13"/>
<comment type="catalytic activity">
    <reaction evidence="1">
        <text>S-ubiquitinyl-[E2 ubiquitin-conjugating enzyme]-L-cysteine + [acceptor protein]-L-lysine = [E2 ubiquitin-conjugating enzyme]-L-cysteine + N(6)-ubiquitinyl-[acceptor protein]-L-lysine.</text>
        <dbReference type="EC" id="2.3.2.27"/>
    </reaction>
</comment>
<evidence type="ECO:0000256" key="1">
    <source>
        <dbReference type="ARBA" id="ARBA00000900"/>
    </source>
</evidence>
<feature type="chain" id="PRO_5002350150" description="RING-type E3 ubiquitin transferase" evidence="13">
    <location>
        <begin position="18"/>
        <end position="115"/>
    </location>
</feature>
<reference evidence="15 16" key="1">
    <citation type="submission" date="2012-08" db="EMBL/GenBank/DDBJ databases">
        <title>Oryza genome evolution.</title>
        <authorList>
            <person name="Wing R.A."/>
        </authorList>
    </citation>
    <scope>NUCLEOTIDE SEQUENCE</scope>
</reference>
<proteinExistence type="predicted"/>
<dbReference type="HOGENOM" id="CLU_140025_0_0_1"/>
<evidence type="ECO:0000313" key="16">
    <source>
        <dbReference type="Proteomes" id="UP000032180"/>
    </source>
</evidence>
<dbReference type="GO" id="GO:0061630">
    <property type="term" value="F:ubiquitin protein ligase activity"/>
    <property type="evidence" value="ECO:0007669"/>
    <property type="project" value="UniProtKB-EC"/>
</dbReference>
<keyword evidence="9" id="KW-0862">Zinc</keyword>
<dbReference type="eggNOG" id="KOG0800">
    <property type="taxonomic scope" value="Eukaryota"/>
</dbReference>
<evidence type="ECO:0000256" key="4">
    <source>
        <dbReference type="ARBA" id="ARBA00022679"/>
    </source>
</evidence>
<keyword evidence="11" id="KW-0472">Membrane</keyword>
<dbReference type="GO" id="GO:0008270">
    <property type="term" value="F:zinc ion binding"/>
    <property type="evidence" value="ECO:0007669"/>
    <property type="project" value="UniProtKB-KW"/>
</dbReference>
<keyword evidence="6" id="KW-0479">Metal-binding</keyword>
<feature type="signal peptide" evidence="13">
    <location>
        <begin position="1"/>
        <end position="17"/>
    </location>
</feature>
<name>A0A0D9XK13_9ORYZ</name>
<evidence type="ECO:0000256" key="13">
    <source>
        <dbReference type="SAM" id="SignalP"/>
    </source>
</evidence>
<keyword evidence="4" id="KW-0808">Transferase</keyword>
<dbReference type="Gene3D" id="3.30.40.10">
    <property type="entry name" value="Zinc/RING finger domain, C3HC4 (zinc finger)"/>
    <property type="match status" value="1"/>
</dbReference>
<dbReference type="GO" id="GO:0006511">
    <property type="term" value="P:ubiquitin-dependent protein catabolic process"/>
    <property type="evidence" value="ECO:0007669"/>
    <property type="project" value="TreeGrafter"/>
</dbReference>
<dbReference type="EnsemblPlants" id="LPERR10G08060.1">
    <property type="protein sequence ID" value="LPERR10G08060.1"/>
    <property type="gene ID" value="LPERR10G08060"/>
</dbReference>
<dbReference type="GO" id="GO:0016020">
    <property type="term" value="C:membrane"/>
    <property type="evidence" value="ECO:0007669"/>
    <property type="project" value="UniProtKB-SubCell"/>
</dbReference>
<dbReference type="Gramene" id="LPERR10G08060.1">
    <property type="protein sequence ID" value="LPERR10G08060.1"/>
    <property type="gene ID" value="LPERR10G08060"/>
</dbReference>
<evidence type="ECO:0000256" key="3">
    <source>
        <dbReference type="ARBA" id="ARBA00012483"/>
    </source>
</evidence>
<dbReference type="InterPro" id="IPR001841">
    <property type="entry name" value="Znf_RING"/>
</dbReference>
<evidence type="ECO:0000313" key="15">
    <source>
        <dbReference type="EnsemblPlants" id="LPERR10G08060.1"/>
    </source>
</evidence>
<feature type="domain" description="RING-type" evidence="14">
    <location>
        <begin position="40"/>
        <end position="84"/>
    </location>
</feature>
<dbReference type="PANTHER" id="PTHR45977">
    <property type="entry name" value="TARGET OF ERK KINASE MPK-1"/>
    <property type="match status" value="1"/>
</dbReference>
<evidence type="ECO:0000256" key="7">
    <source>
        <dbReference type="ARBA" id="ARBA00022771"/>
    </source>
</evidence>
<dbReference type="EC" id="2.3.2.27" evidence="3"/>
<reference evidence="16" key="2">
    <citation type="submission" date="2013-12" db="EMBL/GenBank/DDBJ databases">
        <authorList>
            <person name="Yu Y."/>
            <person name="Lee S."/>
            <person name="de Baynast K."/>
            <person name="Wissotski M."/>
            <person name="Liu L."/>
            <person name="Talag J."/>
            <person name="Goicoechea J."/>
            <person name="Angelova A."/>
            <person name="Jetty R."/>
            <person name="Kudrna D."/>
            <person name="Golser W."/>
            <person name="Rivera L."/>
            <person name="Zhang J."/>
            <person name="Wing R."/>
        </authorList>
    </citation>
    <scope>NUCLEOTIDE SEQUENCE</scope>
</reference>
<dbReference type="AlphaFoldDB" id="A0A0D9XK13"/>
<keyword evidence="5" id="KW-0812">Transmembrane</keyword>
<evidence type="ECO:0000256" key="6">
    <source>
        <dbReference type="ARBA" id="ARBA00022723"/>
    </source>
</evidence>
<reference evidence="15" key="3">
    <citation type="submission" date="2015-04" db="UniProtKB">
        <authorList>
            <consortium name="EnsemblPlants"/>
        </authorList>
    </citation>
    <scope>IDENTIFICATION</scope>
</reference>
<keyword evidence="8" id="KW-0833">Ubl conjugation pathway</keyword>
<dbReference type="SUPFAM" id="SSF57850">
    <property type="entry name" value="RING/U-box"/>
    <property type="match status" value="1"/>
</dbReference>
<evidence type="ECO:0000256" key="10">
    <source>
        <dbReference type="ARBA" id="ARBA00022989"/>
    </source>
</evidence>
<evidence type="ECO:0000256" key="12">
    <source>
        <dbReference type="PROSITE-ProRule" id="PRU00175"/>
    </source>
</evidence>
<keyword evidence="16" id="KW-1185">Reference proteome</keyword>
<accession>A0A0D9XK13</accession>
<keyword evidence="7 12" id="KW-0863">Zinc-finger</keyword>
<dbReference type="InterPro" id="IPR013083">
    <property type="entry name" value="Znf_RING/FYVE/PHD"/>
</dbReference>
<dbReference type="PROSITE" id="PS50089">
    <property type="entry name" value="ZF_RING_2"/>
    <property type="match status" value="1"/>
</dbReference>
<evidence type="ECO:0000259" key="14">
    <source>
        <dbReference type="PROSITE" id="PS50089"/>
    </source>
</evidence>
<dbReference type="PANTHER" id="PTHR45977:SF13">
    <property type="entry name" value="GB|AAF27103.1"/>
    <property type="match status" value="1"/>
</dbReference>
<evidence type="ECO:0000256" key="8">
    <source>
        <dbReference type="ARBA" id="ARBA00022786"/>
    </source>
</evidence>
<evidence type="ECO:0000256" key="2">
    <source>
        <dbReference type="ARBA" id="ARBA00004141"/>
    </source>
</evidence>
<dbReference type="GO" id="GO:0016567">
    <property type="term" value="P:protein ubiquitination"/>
    <property type="evidence" value="ECO:0007669"/>
    <property type="project" value="TreeGrafter"/>
</dbReference>
<evidence type="ECO:0000256" key="11">
    <source>
        <dbReference type="ARBA" id="ARBA00023136"/>
    </source>
</evidence>